<keyword evidence="11" id="KW-1185">Reference proteome</keyword>
<dbReference type="GO" id="GO:0002229">
    <property type="term" value="P:defense response to oomycetes"/>
    <property type="evidence" value="ECO:0007669"/>
    <property type="project" value="UniProtKB-ARBA"/>
</dbReference>
<proteinExistence type="inferred from homology"/>
<dbReference type="SUPFAM" id="SSF48264">
    <property type="entry name" value="Cytochrome P450"/>
    <property type="match status" value="2"/>
</dbReference>
<dbReference type="EMBL" id="JANJYI010000006">
    <property type="protein sequence ID" value="KAK2644596.1"/>
    <property type="molecule type" value="Genomic_DNA"/>
</dbReference>
<protein>
    <recommendedName>
        <fullName evidence="12">Cytochrome P450</fullName>
    </recommendedName>
</protein>
<dbReference type="GO" id="GO:0010120">
    <property type="term" value="P:camalexin biosynthetic process"/>
    <property type="evidence" value="ECO:0007669"/>
    <property type="project" value="UniProtKB-ARBA"/>
</dbReference>
<dbReference type="InterPro" id="IPR036396">
    <property type="entry name" value="Cyt_P450_sf"/>
</dbReference>
<keyword evidence="9" id="KW-1133">Transmembrane helix</keyword>
<reference evidence="10" key="1">
    <citation type="journal article" date="2023" name="Plant J.">
        <title>Genome sequences and population genomics provide insights into the demographic history, inbreeding, and mutation load of two 'living fossil' tree species of Dipteronia.</title>
        <authorList>
            <person name="Feng Y."/>
            <person name="Comes H.P."/>
            <person name="Chen J."/>
            <person name="Zhu S."/>
            <person name="Lu R."/>
            <person name="Zhang X."/>
            <person name="Li P."/>
            <person name="Qiu J."/>
            <person name="Olsen K.M."/>
            <person name="Qiu Y."/>
        </authorList>
    </citation>
    <scope>NUCLEOTIDE SEQUENCE</scope>
    <source>
        <strain evidence="10">KIB01</strain>
    </source>
</reference>
<organism evidence="10 11">
    <name type="scientific">Dipteronia dyeriana</name>
    <dbReference type="NCBI Taxonomy" id="168575"/>
    <lineage>
        <taxon>Eukaryota</taxon>
        <taxon>Viridiplantae</taxon>
        <taxon>Streptophyta</taxon>
        <taxon>Embryophyta</taxon>
        <taxon>Tracheophyta</taxon>
        <taxon>Spermatophyta</taxon>
        <taxon>Magnoliopsida</taxon>
        <taxon>eudicotyledons</taxon>
        <taxon>Gunneridae</taxon>
        <taxon>Pentapetalae</taxon>
        <taxon>rosids</taxon>
        <taxon>malvids</taxon>
        <taxon>Sapindales</taxon>
        <taxon>Sapindaceae</taxon>
        <taxon>Hippocastanoideae</taxon>
        <taxon>Acereae</taxon>
        <taxon>Dipteronia</taxon>
    </lineage>
</organism>
<name>A0AAD9WVF1_9ROSI</name>
<dbReference type="AlphaFoldDB" id="A0AAD9WVF1"/>
<evidence type="ECO:0000256" key="2">
    <source>
        <dbReference type="ARBA" id="ARBA00010617"/>
    </source>
</evidence>
<dbReference type="GO" id="GO:0006569">
    <property type="term" value="P:L-tryptophan catabolic process"/>
    <property type="evidence" value="ECO:0007669"/>
    <property type="project" value="UniProtKB-ARBA"/>
</dbReference>
<keyword evidence="9" id="KW-0812">Transmembrane</keyword>
<gene>
    <name evidence="10" type="ORF">Ddye_019791</name>
</gene>
<keyword evidence="3 8" id="KW-0349">Heme</keyword>
<dbReference type="GO" id="GO:0005506">
    <property type="term" value="F:iron ion binding"/>
    <property type="evidence" value="ECO:0007669"/>
    <property type="project" value="InterPro"/>
</dbReference>
<dbReference type="InterPro" id="IPR017972">
    <property type="entry name" value="Cyt_P450_CS"/>
</dbReference>
<dbReference type="Gene3D" id="1.10.630.10">
    <property type="entry name" value="Cytochrome P450"/>
    <property type="match status" value="2"/>
</dbReference>
<dbReference type="GO" id="GO:0004497">
    <property type="term" value="F:monooxygenase activity"/>
    <property type="evidence" value="ECO:0007669"/>
    <property type="project" value="UniProtKB-KW"/>
</dbReference>
<dbReference type="InterPro" id="IPR002401">
    <property type="entry name" value="Cyt_P450_E_grp-I"/>
</dbReference>
<evidence type="ECO:0000256" key="3">
    <source>
        <dbReference type="ARBA" id="ARBA00022617"/>
    </source>
</evidence>
<keyword evidence="6 8" id="KW-0408">Iron</keyword>
<dbReference type="FunFam" id="1.10.630.10:FF:000037">
    <property type="entry name" value="Cytochrome P450 9"/>
    <property type="match status" value="2"/>
</dbReference>
<comment type="caution">
    <text evidence="10">The sequence shown here is derived from an EMBL/GenBank/DDBJ whole genome shotgun (WGS) entry which is preliminary data.</text>
</comment>
<dbReference type="GO" id="GO:0016705">
    <property type="term" value="F:oxidoreductase activity, acting on paired donors, with incorporation or reduction of molecular oxygen"/>
    <property type="evidence" value="ECO:0007669"/>
    <property type="project" value="InterPro"/>
</dbReference>
<dbReference type="PANTHER" id="PTHR47944:SF4">
    <property type="entry name" value="OS09G0441700 PROTEIN"/>
    <property type="match status" value="1"/>
</dbReference>
<feature type="transmembrane region" description="Helical" evidence="9">
    <location>
        <begin position="543"/>
        <end position="562"/>
    </location>
</feature>
<dbReference type="Proteomes" id="UP001280121">
    <property type="component" value="Unassembled WGS sequence"/>
</dbReference>
<dbReference type="PRINTS" id="PR00463">
    <property type="entry name" value="EP450I"/>
</dbReference>
<keyword evidence="9" id="KW-0472">Membrane</keyword>
<feature type="transmembrane region" description="Helical" evidence="9">
    <location>
        <begin position="6"/>
        <end position="24"/>
    </location>
</feature>
<keyword evidence="4 8" id="KW-0479">Metal-binding</keyword>
<comment type="similarity">
    <text evidence="2">Belongs to the cytochrome P450 family.</text>
</comment>
<keyword evidence="7" id="KW-0503">Monooxygenase</keyword>
<evidence type="ECO:0000256" key="6">
    <source>
        <dbReference type="ARBA" id="ARBA00023004"/>
    </source>
</evidence>
<comment type="cofactor">
    <cofactor evidence="1 8">
        <name>heme</name>
        <dbReference type="ChEBI" id="CHEBI:30413"/>
    </cofactor>
</comment>
<accession>A0AAD9WVF1</accession>
<dbReference type="GO" id="GO:0009625">
    <property type="term" value="P:response to insect"/>
    <property type="evidence" value="ECO:0007669"/>
    <property type="project" value="UniProtKB-ARBA"/>
</dbReference>
<evidence type="ECO:0008006" key="12">
    <source>
        <dbReference type="Google" id="ProtNLM"/>
    </source>
</evidence>
<dbReference type="GO" id="GO:0009684">
    <property type="term" value="P:indoleacetic acid biosynthetic process"/>
    <property type="evidence" value="ECO:0007669"/>
    <property type="project" value="UniProtKB-ARBA"/>
</dbReference>
<dbReference type="InterPro" id="IPR001128">
    <property type="entry name" value="Cyt_P450"/>
</dbReference>
<feature type="binding site" description="axial binding residue" evidence="8">
    <location>
        <position position="468"/>
    </location>
    <ligand>
        <name>heme</name>
        <dbReference type="ChEBI" id="CHEBI:30413"/>
    </ligand>
    <ligandPart>
        <name>Fe</name>
        <dbReference type="ChEBI" id="CHEBI:18248"/>
    </ligandPart>
</feature>
<dbReference type="PROSITE" id="PS00086">
    <property type="entry name" value="CYTOCHROME_P450"/>
    <property type="match status" value="2"/>
</dbReference>
<dbReference type="GO" id="GO:0020037">
    <property type="term" value="F:heme binding"/>
    <property type="evidence" value="ECO:0007669"/>
    <property type="project" value="InterPro"/>
</dbReference>
<evidence type="ECO:0000313" key="10">
    <source>
        <dbReference type="EMBL" id="KAK2644596.1"/>
    </source>
</evidence>
<sequence>MENATSFIATLLFLAIVLIYVHFFKSKKLFYPLPPRPKSWPIVGNLPEMLKNKPTFRWIHELMKEMNTDIACIRFGNIHVIPVTCPEISREFLRKQGALFISRPMSMSTEMTTKGYLSTALVPYGEQWKKMRRIVSTHVVSPAKHRWFHARRVEEADHLVRYVYEQCKNAPESSTGGLVKVRVAAQQYCGNVIRKMVFNKRFFGEGSKDGGPGLEEEEHVNALFKVLSYIYSFCVSDYIPCLRGVVDLDGHEKVMKENIGIIDRYHYPIIKERILELRDHHGLIKKEVDHEDLLDVLITLKDEDGNPLLSTEEIKAQITELMIATVDNPSNAVEWALAEMINQPNILEKAIEELDRVVGKERLVEESDFSQLNYIKACAREAFRLHPVAPFNVPHVAGSDTTVANYFIPKGSHVLLSRSGLGRNQKAWPDETLKFKPERHLKNDDGSEVVLTENDLRFISFSTGRRGCIGVTLGTSMTVMLFARLLQGFTWTAPPNEPEIDLSEAEDSLALAKPLIAVAKPRLAKHKSNRVFQLKLKKMENSTSFLSTLLFLAIVLIYVHFFKYNKLFYPLPPGPKSWPIVGNLPEMLKNKPTFRWIHELMKEMNKDIACIRFGNIHVIPVTCPEISREILRKQDALFVSRPTSMSTEMTTKGYLSTALVPYGEQWKKMRRILSTHVVSPAKHKWFHTKRVEEADHLVHFVYEQCKNLPESSTGGLVKVRVAAQQYCGNVIRKMVFNKRFFGEGSKDGGPGLEEEEHVNALFKVLAYIYSFCVSDYVPCLRGVVDLDGHEKVMKENIGIIDKYHDPIIDERILELRDHHGLIEKEVDHEGLLDVFITLKDEDGNPLLSTEEIKAQIREIMLATVDNPSNAVEWALAEMINQPKILEKAIEELDRVVGKERLVEESDFSQLNYIKACAREAFRLHPVAPFNVPHVSITDTTVANYFIPKGSHVLLSRLGVGRNPKAWPDETLEFKPERHLKEDGSEVVLTENDLKFLSFSTGRRGCLGVTLGTSMTLMLFARLLHGFTWIAPPNDPKIDLSEAEDCLALAKPLIAVAKPRLAEHVYPAYT</sequence>
<evidence type="ECO:0000256" key="4">
    <source>
        <dbReference type="ARBA" id="ARBA00022723"/>
    </source>
</evidence>
<evidence type="ECO:0000313" key="11">
    <source>
        <dbReference type="Proteomes" id="UP001280121"/>
    </source>
</evidence>
<dbReference type="Pfam" id="PF00067">
    <property type="entry name" value="p450"/>
    <property type="match status" value="2"/>
</dbReference>
<evidence type="ECO:0000256" key="9">
    <source>
        <dbReference type="SAM" id="Phobius"/>
    </source>
</evidence>
<keyword evidence="5" id="KW-0560">Oxidoreductase</keyword>
<evidence type="ECO:0000256" key="1">
    <source>
        <dbReference type="ARBA" id="ARBA00001971"/>
    </source>
</evidence>
<evidence type="ECO:0000256" key="8">
    <source>
        <dbReference type="PIRSR" id="PIRSR602401-1"/>
    </source>
</evidence>
<dbReference type="GO" id="GO:0052544">
    <property type="term" value="P:defense response by callose deposition in cell wall"/>
    <property type="evidence" value="ECO:0007669"/>
    <property type="project" value="UniProtKB-ARBA"/>
</dbReference>
<evidence type="ECO:0000256" key="7">
    <source>
        <dbReference type="ARBA" id="ARBA00023033"/>
    </source>
</evidence>
<evidence type="ECO:0000256" key="5">
    <source>
        <dbReference type="ARBA" id="ARBA00023002"/>
    </source>
</evidence>
<dbReference type="PANTHER" id="PTHR47944">
    <property type="entry name" value="CYTOCHROME P450 98A9"/>
    <property type="match status" value="1"/>
</dbReference>